<keyword evidence="4" id="KW-0843">Virulence</keyword>
<dbReference type="NCBIfam" id="TIGR00929">
    <property type="entry name" value="VirB4_CagE"/>
    <property type="match status" value="1"/>
</dbReference>
<organism evidence="7 8">
    <name type="scientific">Candidatus Xenohaliotis californiensis</name>
    <dbReference type="NCBI Taxonomy" id="84677"/>
    <lineage>
        <taxon>Bacteria</taxon>
        <taxon>Pseudomonadati</taxon>
        <taxon>Pseudomonadota</taxon>
        <taxon>Alphaproteobacteria</taxon>
        <taxon>Rickettsiales</taxon>
        <taxon>Anaplasmataceae</taxon>
        <taxon>Candidatus Xenohaliotis</taxon>
    </lineage>
</organism>
<dbReference type="SUPFAM" id="SSF52540">
    <property type="entry name" value="P-loop containing nucleoside triphosphate hydrolases"/>
    <property type="match status" value="1"/>
</dbReference>
<proteinExistence type="inferred from homology"/>
<dbReference type="Gene3D" id="3.40.50.300">
    <property type="entry name" value="P-loop containing nucleotide triphosphate hydrolases"/>
    <property type="match status" value="1"/>
</dbReference>
<dbReference type="Pfam" id="PF19044">
    <property type="entry name" value="P-loop_TraG"/>
    <property type="match status" value="1"/>
</dbReference>
<keyword evidence="3" id="KW-0067">ATP-binding</keyword>
<dbReference type="PANTHER" id="PTHR30121:SF12">
    <property type="entry name" value="TYPE IV SECRETION SYSTEM PROTEIN CAGE"/>
    <property type="match status" value="1"/>
</dbReference>
<dbReference type="NCBIfam" id="NF010473">
    <property type="entry name" value="PRK13898.1"/>
    <property type="match status" value="1"/>
</dbReference>
<sequence>MVVTLTMFFDDLLNFHQYKGKKSRVIDHEIDTKNFLPYEHHWNTTTIITKNDWLLKVIKLNGFSFETADDEDVDIRKAMRNQIFKSMASGSIGLYFHIIRRSQDIFSNEFGNEYLDNYFIDELNEKWRKTQEQKVGFINELYITVIRKSDTKGIAILAHLINKFKQRASKGAWEESMKEAHEELEEATTRLLTSFRDYGARVLTVKHTKYGVASEIMGFLSSILNGSFKESIMIDPLLTIAEQLATSRTCFSGKTIEVFTPQEKKYAGIISVKEYSQHTSANMLDGFLQIPHEFIMSQSFQFINRQIAIGKMQLQQNRMIQTEDKAISQVAEISKAIDDATSGRVGFGEHHMTVMCFEKSLRALESAMSLVDVEMANTGIYPSRERVNMEPVFWGQMPCNFDFIVRKSVINTLNLASFSSQHNYPVGKKHDNHWGDAVTVFNTTSGTPFFFSFHVRDVGHTTIIGPTGAGKTVLMNFLCAQSIKFKPRIFFFDKDRGAEIFIRAIGGIYTVIQNRKESGLNPLQLDDTPDNRTFLMEWLQTLVTVNGEKIDAGDIATLSDAIDGNFKLKKEDRCLKNLAPFLGIGGSDSLSGRIAMWHSDGSHSTMFDNPIDEIDFNKSSFFGFEMGQVLKDKAALSPVLLYIFHRINISLDGTPSMIILDEAWALIDNPVFAPKIKDWLKVLRKLNTMVVFATQSVEDASDSAISGTLIQQTATQIFLPNLKATQAYRTSFMLSQREFILIKTTDPSSRFFLVKQGINAVIAKLDLTGMDEAITVLSGRSETVILLDTIRKDVGNDPAVWLPIFFQKVADA</sequence>
<dbReference type="PANTHER" id="PTHR30121">
    <property type="entry name" value="UNCHARACTERIZED PROTEIN YJGR-RELATED"/>
    <property type="match status" value="1"/>
</dbReference>
<evidence type="ECO:0000313" key="7">
    <source>
        <dbReference type="EMBL" id="CAK8163112.1"/>
    </source>
</evidence>
<keyword evidence="2" id="KW-0547">Nucleotide-binding</keyword>
<evidence type="ECO:0000259" key="6">
    <source>
        <dbReference type="SMART" id="SM00382"/>
    </source>
</evidence>
<evidence type="ECO:0000256" key="3">
    <source>
        <dbReference type="ARBA" id="ARBA00022840"/>
    </source>
</evidence>
<evidence type="ECO:0000256" key="4">
    <source>
        <dbReference type="ARBA" id="ARBA00023026"/>
    </source>
</evidence>
<gene>
    <name evidence="7" type="ORF">CAXC1_300011</name>
</gene>
<dbReference type="InterPro" id="IPR004346">
    <property type="entry name" value="CagE_TrbE_VirB"/>
</dbReference>
<comment type="caution">
    <text evidence="7">The sequence shown here is derived from an EMBL/GenBank/DDBJ whole genome shotgun (WGS) entry which is preliminary data.</text>
</comment>
<name>A0ABM9N8B1_9RICK</name>
<accession>A0ABM9N8B1</accession>
<dbReference type="InterPro" id="IPR018145">
    <property type="entry name" value="CagE_TrbE_VirB_cntrl_dom"/>
</dbReference>
<dbReference type="InterPro" id="IPR051162">
    <property type="entry name" value="T4SS_component"/>
</dbReference>
<dbReference type="Proteomes" id="UP001314181">
    <property type="component" value="Unassembled WGS sequence"/>
</dbReference>
<dbReference type="EMBL" id="CAWVOK010000023">
    <property type="protein sequence ID" value="CAK8163112.1"/>
    <property type="molecule type" value="Genomic_DNA"/>
</dbReference>
<evidence type="ECO:0000256" key="1">
    <source>
        <dbReference type="ARBA" id="ARBA00006512"/>
    </source>
</evidence>
<evidence type="ECO:0000256" key="2">
    <source>
        <dbReference type="ARBA" id="ARBA00022741"/>
    </source>
</evidence>
<dbReference type="Pfam" id="PF03135">
    <property type="entry name" value="CagE_TrbE_VirB"/>
    <property type="match status" value="1"/>
</dbReference>
<reference evidence="7 8" key="1">
    <citation type="submission" date="2024-01" db="EMBL/GenBank/DDBJ databases">
        <authorList>
            <person name="Kunselman E."/>
        </authorList>
    </citation>
    <scope>NUCLEOTIDE SEQUENCE [LARGE SCALE GENOMIC DNA]</scope>
    <source>
        <strain evidence="7">2 abalone samples</strain>
    </source>
</reference>
<evidence type="ECO:0000256" key="5">
    <source>
        <dbReference type="ARBA" id="ARBA00023635"/>
    </source>
</evidence>
<comment type="similarity">
    <text evidence="1">Belongs to the TrbE/VirB4 family.</text>
</comment>
<dbReference type="InterPro" id="IPR043964">
    <property type="entry name" value="P-loop_TraG"/>
</dbReference>
<dbReference type="InterPro" id="IPR027417">
    <property type="entry name" value="P-loop_NTPase"/>
</dbReference>
<feature type="domain" description="AAA+ ATPase" evidence="6">
    <location>
        <begin position="457"/>
        <end position="723"/>
    </location>
</feature>
<dbReference type="SMART" id="SM00382">
    <property type="entry name" value="AAA"/>
    <property type="match status" value="1"/>
</dbReference>
<keyword evidence="8" id="KW-1185">Reference proteome</keyword>
<evidence type="ECO:0000313" key="8">
    <source>
        <dbReference type="Proteomes" id="UP001314181"/>
    </source>
</evidence>
<dbReference type="InterPro" id="IPR003593">
    <property type="entry name" value="AAA+_ATPase"/>
</dbReference>
<protein>
    <recommendedName>
        <fullName evidence="5">Type IV secretion system protein virB4</fullName>
    </recommendedName>
</protein>